<protein>
    <submittedName>
        <fullName evidence="1">Uncharacterized protein</fullName>
    </submittedName>
</protein>
<proteinExistence type="predicted"/>
<evidence type="ECO:0000313" key="1">
    <source>
        <dbReference type="EMBL" id="GBM96882.1"/>
    </source>
</evidence>
<comment type="caution">
    <text evidence="1">The sequence shown here is derived from an EMBL/GenBank/DDBJ whole genome shotgun (WGS) entry which is preliminary data.</text>
</comment>
<gene>
    <name evidence="1" type="ORF">AVEN_44396_1</name>
</gene>
<reference evidence="1 2" key="1">
    <citation type="journal article" date="2019" name="Sci. Rep.">
        <title>Orb-weaving spider Araneus ventricosus genome elucidates the spidroin gene catalogue.</title>
        <authorList>
            <person name="Kono N."/>
            <person name="Nakamura H."/>
            <person name="Ohtoshi R."/>
            <person name="Moran D.A.P."/>
            <person name="Shinohara A."/>
            <person name="Yoshida Y."/>
            <person name="Fujiwara M."/>
            <person name="Mori M."/>
            <person name="Tomita M."/>
            <person name="Arakawa K."/>
        </authorList>
    </citation>
    <scope>NUCLEOTIDE SEQUENCE [LARGE SCALE GENOMIC DNA]</scope>
</reference>
<dbReference type="Proteomes" id="UP000499080">
    <property type="component" value="Unassembled WGS sequence"/>
</dbReference>
<dbReference type="AlphaFoldDB" id="A0A4Y2K6I3"/>
<organism evidence="1 2">
    <name type="scientific">Araneus ventricosus</name>
    <name type="common">Orbweaver spider</name>
    <name type="synonym">Epeira ventricosa</name>
    <dbReference type="NCBI Taxonomy" id="182803"/>
    <lineage>
        <taxon>Eukaryota</taxon>
        <taxon>Metazoa</taxon>
        <taxon>Ecdysozoa</taxon>
        <taxon>Arthropoda</taxon>
        <taxon>Chelicerata</taxon>
        <taxon>Arachnida</taxon>
        <taxon>Araneae</taxon>
        <taxon>Araneomorphae</taxon>
        <taxon>Entelegynae</taxon>
        <taxon>Araneoidea</taxon>
        <taxon>Araneidae</taxon>
        <taxon>Araneus</taxon>
    </lineage>
</organism>
<evidence type="ECO:0000313" key="2">
    <source>
        <dbReference type="Proteomes" id="UP000499080"/>
    </source>
</evidence>
<keyword evidence="2" id="KW-1185">Reference proteome</keyword>
<accession>A0A4Y2K6I3</accession>
<name>A0A4Y2K6I3_ARAVE</name>
<sequence length="117" mass="13658">MSLKFSSLNIIQPFHPRYDFSSLQERSSKKKKIKELQKFLNEIGNDFSDENNCTGDFLMKVHIRISLNYPNVKIENVNKNPNLLHVNMNLHVIIEEILLSGHSETKRTIRTTAYNII</sequence>
<dbReference type="EMBL" id="BGPR01004186">
    <property type="protein sequence ID" value="GBM96882.1"/>
    <property type="molecule type" value="Genomic_DNA"/>
</dbReference>